<name>A0AAJ0DFX3_9PEZI</name>
<accession>A0AAJ0DFX3</accession>
<organism evidence="2 3">
    <name type="scientific">Extremus antarcticus</name>
    <dbReference type="NCBI Taxonomy" id="702011"/>
    <lineage>
        <taxon>Eukaryota</taxon>
        <taxon>Fungi</taxon>
        <taxon>Dikarya</taxon>
        <taxon>Ascomycota</taxon>
        <taxon>Pezizomycotina</taxon>
        <taxon>Dothideomycetes</taxon>
        <taxon>Dothideomycetidae</taxon>
        <taxon>Mycosphaerellales</taxon>
        <taxon>Extremaceae</taxon>
        <taxon>Extremus</taxon>
    </lineage>
</organism>
<comment type="caution">
    <text evidence="2">The sequence shown here is derived from an EMBL/GenBank/DDBJ whole genome shotgun (WGS) entry which is preliminary data.</text>
</comment>
<keyword evidence="3" id="KW-1185">Reference proteome</keyword>
<dbReference type="AlphaFoldDB" id="A0AAJ0DFX3"/>
<reference evidence="2" key="1">
    <citation type="submission" date="2023-04" db="EMBL/GenBank/DDBJ databases">
        <title>Black Yeasts Isolated from many extreme environments.</title>
        <authorList>
            <person name="Coleine C."/>
            <person name="Stajich J.E."/>
            <person name="Selbmann L."/>
        </authorList>
    </citation>
    <scope>NUCLEOTIDE SEQUENCE</scope>
    <source>
        <strain evidence="2">CCFEE 5312</strain>
    </source>
</reference>
<gene>
    <name evidence="2" type="ORF">LTR09_009216</name>
</gene>
<protein>
    <submittedName>
        <fullName evidence="2">Uncharacterized protein</fullName>
    </submittedName>
</protein>
<proteinExistence type="predicted"/>
<feature type="region of interest" description="Disordered" evidence="1">
    <location>
        <begin position="274"/>
        <end position="301"/>
    </location>
</feature>
<sequence>MDEFDRIAAGDIGLGLSYDWTALGAGMDLPGDGTDLSNVANGSGQQFMATRAPAPMFENGNFGQVNQFSYGINDLSSLGQSTSASFSNFANGHGQQFMATRAPAANLKSFDLSYGAFQQSFVPPQANMGYPSPLQGQNFQYAQVQQNLTTQHPISNFGNQFHTMSPATAVAPPLHGQNFQYAHVQHNLATHHPVSNFGNNFQPTSPALASPSPLRRQIFPNAHVQHNLGFQRPVSTSESFCQMPSPAPANSTTLRAQNFPNAHVQHNLGFQRPVLTPESTPMVRTDSGISMTDSRKRPHQQMTPVGAVVDLTTKSPSKKRKIAQPKTLNDTVVRDTIKTAKIRSPVKQSPQTPKQTNTANNLQSNEGLMLFKMLAQGAQQNLGRQSAAIPELPITPPDSRHGLSAPSSISESPDLATLLRAEIDHIDAVENENLPLNYIKVGDDEYIDGVYVMKSAVGYKGPRT</sequence>
<evidence type="ECO:0000313" key="3">
    <source>
        <dbReference type="Proteomes" id="UP001271007"/>
    </source>
</evidence>
<dbReference type="Proteomes" id="UP001271007">
    <property type="component" value="Unassembled WGS sequence"/>
</dbReference>
<evidence type="ECO:0000313" key="2">
    <source>
        <dbReference type="EMBL" id="KAK3049548.1"/>
    </source>
</evidence>
<dbReference type="EMBL" id="JAWDJX010000039">
    <property type="protein sequence ID" value="KAK3049548.1"/>
    <property type="molecule type" value="Genomic_DNA"/>
</dbReference>
<evidence type="ECO:0000256" key="1">
    <source>
        <dbReference type="SAM" id="MobiDB-lite"/>
    </source>
</evidence>